<keyword evidence="1" id="KW-0472">Membrane</keyword>
<keyword evidence="1" id="KW-0812">Transmembrane</keyword>
<dbReference type="PANTHER" id="PTHR12302:SF26">
    <property type="entry name" value="BLR1266 PROTEIN"/>
    <property type="match status" value="1"/>
</dbReference>
<feature type="transmembrane region" description="Helical" evidence="1">
    <location>
        <begin position="20"/>
        <end position="39"/>
    </location>
</feature>
<sequence>MSRISFRRRPPSTSRSPFRWLLDALLAAAILGLLLMVAGRLERFASVELAGSAVVNDGDSLTIGGDRVRLKDIDAPELAQSCRRAGGDYACGRQSREALRRLVNAGKVVCSGGERDRFGRLLAYCMAGETDLNRSQVADGWAVAYGGYEDAEAEARAAGRGIWAGEFDQPRDWRAMHGDATDDGVGLFTRLWAWVTALFGAR</sequence>
<dbReference type="Gene3D" id="2.40.50.90">
    <property type="match status" value="1"/>
</dbReference>
<dbReference type="Proteomes" id="UP000321389">
    <property type="component" value="Chromosome"/>
</dbReference>
<organism evidence="3 4">
    <name type="scientific">Nitratireductor mangrovi</name>
    <dbReference type="NCBI Taxonomy" id="2599600"/>
    <lineage>
        <taxon>Bacteria</taxon>
        <taxon>Pseudomonadati</taxon>
        <taxon>Pseudomonadota</taxon>
        <taxon>Alphaproteobacteria</taxon>
        <taxon>Hyphomicrobiales</taxon>
        <taxon>Phyllobacteriaceae</taxon>
        <taxon>Nitratireductor</taxon>
    </lineage>
</organism>
<reference evidence="3" key="1">
    <citation type="submission" date="2020-04" db="EMBL/GenBank/DDBJ databases">
        <title>Nitratireductor sp. nov. isolated from mangrove soil.</title>
        <authorList>
            <person name="Ye Y."/>
        </authorList>
    </citation>
    <scope>NUCLEOTIDE SEQUENCE</scope>
    <source>
        <strain evidence="3">SY7</strain>
    </source>
</reference>
<dbReference type="AlphaFoldDB" id="A0A5B8KW19"/>
<dbReference type="SUPFAM" id="SSF50199">
    <property type="entry name" value="Staphylococcal nuclease"/>
    <property type="match status" value="1"/>
</dbReference>
<keyword evidence="1" id="KW-1133">Transmembrane helix</keyword>
<dbReference type="InterPro" id="IPR035437">
    <property type="entry name" value="SNase_OB-fold_sf"/>
</dbReference>
<dbReference type="PROSITE" id="PS50830">
    <property type="entry name" value="TNASE_3"/>
    <property type="match status" value="1"/>
</dbReference>
<gene>
    <name evidence="3" type="ORF">FQ775_04825</name>
</gene>
<dbReference type="PANTHER" id="PTHR12302">
    <property type="entry name" value="EBNA2 BINDING PROTEIN P100"/>
    <property type="match status" value="1"/>
</dbReference>
<feature type="domain" description="TNase-like" evidence="2">
    <location>
        <begin position="55"/>
        <end position="165"/>
    </location>
</feature>
<evidence type="ECO:0000313" key="3">
    <source>
        <dbReference type="EMBL" id="QDY99751.1"/>
    </source>
</evidence>
<evidence type="ECO:0000259" key="2">
    <source>
        <dbReference type="PROSITE" id="PS50830"/>
    </source>
</evidence>
<dbReference type="RefSeq" id="WP_146298405.1">
    <property type="nucleotide sequence ID" value="NZ_CP042301.2"/>
</dbReference>
<dbReference type="InterPro" id="IPR016071">
    <property type="entry name" value="Staphylococal_nuclease_OB-fold"/>
</dbReference>
<evidence type="ECO:0000256" key="1">
    <source>
        <dbReference type="SAM" id="Phobius"/>
    </source>
</evidence>
<dbReference type="EMBL" id="CP042301">
    <property type="protein sequence ID" value="QDY99751.1"/>
    <property type="molecule type" value="Genomic_DNA"/>
</dbReference>
<dbReference type="OrthoDB" id="9805504at2"/>
<dbReference type="Pfam" id="PF00565">
    <property type="entry name" value="SNase"/>
    <property type="match status" value="1"/>
</dbReference>
<keyword evidence="4" id="KW-1185">Reference proteome</keyword>
<evidence type="ECO:0000313" key="4">
    <source>
        <dbReference type="Proteomes" id="UP000321389"/>
    </source>
</evidence>
<dbReference type="KEGG" id="niy:FQ775_04825"/>
<accession>A0A5B8KW19</accession>
<name>A0A5B8KW19_9HYPH</name>
<protein>
    <submittedName>
        <fullName evidence="3">Thermonuclease family protein</fullName>
    </submittedName>
</protein>
<proteinExistence type="predicted"/>
<dbReference type="SMART" id="SM00318">
    <property type="entry name" value="SNc"/>
    <property type="match status" value="1"/>
</dbReference>